<dbReference type="GO" id="GO:0006307">
    <property type="term" value="P:DNA alkylation repair"/>
    <property type="evidence" value="ECO:0007669"/>
    <property type="project" value="InterPro"/>
</dbReference>
<name>A0A7S3IF96_9SPIT</name>
<protein>
    <recommendedName>
        <fullName evidence="1">A-kinase anchor protein 7-like phosphoesterase domain-containing protein</fullName>
    </recommendedName>
</protein>
<accession>A0A7S3IF96</accession>
<evidence type="ECO:0000313" key="2">
    <source>
        <dbReference type="EMBL" id="CAE0322053.1"/>
    </source>
</evidence>
<dbReference type="EMBL" id="HBIH01006399">
    <property type="protein sequence ID" value="CAE0322053.1"/>
    <property type="molecule type" value="Transcribed_RNA"/>
</dbReference>
<dbReference type="Pfam" id="PF10469">
    <property type="entry name" value="AKAP7_NLS"/>
    <property type="match status" value="1"/>
</dbReference>
<reference evidence="2" key="1">
    <citation type="submission" date="2021-01" db="EMBL/GenBank/DDBJ databases">
        <authorList>
            <person name="Corre E."/>
            <person name="Pelletier E."/>
            <person name="Niang G."/>
            <person name="Scheremetjew M."/>
            <person name="Finn R."/>
            <person name="Kale V."/>
            <person name="Holt S."/>
            <person name="Cochrane G."/>
            <person name="Meng A."/>
            <person name="Brown T."/>
            <person name="Cohen L."/>
        </authorList>
    </citation>
    <scope>NUCLEOTIDE SEQUENCE</scope>
    <source>
        <strain evidence="2">S3</strain>
    </source>
</reference>
<feature type="domain" description="A-kinase anchor protein 7-like phosphoesterase" evidence="1">
    <location>
        <begin position="71"/>
        <end position="296"/>
    </location>
</feature>
<proteinExistence type="predicted"/>
<dbReference type="GO" id="GO:0006355">
    <property type="term" value="P:regulation of DNA-templated transcription"/>
    <property type="evidence" value="ECO:0007669"/>
    <property type="project" value="TreeGrafter"/>
</dbReference>
<gene>
    <name evidence="2" type="ORF">SINC0208_LOCUS2636</name>
</gene>
<dbReference type="Gene3D" id="3.90.1140.10">
    <property type="entry name" value="Cyclic phosphodiesterase"/>
    <property type="match status" value="1"/>
</dbReference>
<sequence length="298" mass="34789">MEAHPEAEKPTSPLVDQFENLNLGEDTDKPVKKFIGPDGTEYPSKSKMNKAISRQRTNEKKVLRKTARPISHFVSLPVCHSAELKAAYIEWRDDIMAHKYNETLIPRIFLRPEILHFTILKLPLENEERVEQCREFMKSIEVEVQELIKARGPNGKLVLKFNKLRFLGSPENTRFVEMGLQEDTEEFDLLQDVVHIVISKALEQGVLERHELQHVKWDKNKNRYTLTLFHCSLVNSSWGQNDLLKMRGRRDFDGREIVEKHMDLLKFPDIEAATLEVSTRKKYDPETGMYLSQYTINI</sequence>
<dbReference type="PANTHER" id="PTHR13360">
    <property type="entry name" value="ACTIVATING SIGNAL COINTEGRATOR 1 COMPLEX SUBUNIT 1"/>
    <property type="match status" value="1"/>
</dbReference>
<dbReference type="InterPro" id="IPR019510">
    <property type="entry name" value="AKAP7-like_phosphoesterase"/>
</dbReference>
<dbReference type="AlphaFoldDB" id="A0A7S3IF96"/>
<dbReference type="InterPro" id="IPR009210">
    <property type="entry name" value="ASCC1"/>
</dbReference>
<dbReference type="GO" id="GO:0005634">
    <property type="term" value="C:nucleus"/>
    <property type="evidence" value="ECO:0007669"/>
    <property type="project" value="TreeGrafter"/>
</dbReference>
<dbReference type="PANTHER" id="PTHR13360:SF1">
    <property type="entry name" value="ACTIVATING SIGNAL COINTEGRATOR 1 COMPLEX SUBUNIT 1"/>
    <property type="match status" value="1"/>
</dbReference>
<evidence type="ECO:0000259" key="1">
    <source>
        <dbReference type="Pfam" id="PF10469"/>
    </source>
</evidence>
<organism evidence="2">
    <name type="scientific">Strombidium inclinatum</name>
    <dbReference type="NCBI Taxonomy" id="197538"/>
    <lineage>
        <taxon>Eukaryota</taxon>
        <taxon>Sar</taxon>
        <taxon>Alveolata</taxon>
        <taxon>Ciliophora</taxon>
        <taxon>Intramacronucleata</taxon>
        <taxon>Spirotrichea</taxon>
        <taxon>Oligotrichia</taxon>
        <taxon>Strombidiidae</taxon>
        <taxon>Strombidium</taxon>
    </lineage>
</organism>